<evidence type="ECO:0000313" key="3">
    <source>
        <dbReference type="Proteomes" id="UP001202479"/>
    </source>
</evidence>
<dbReference type="AlphaFoldDB" id="A0AAI9WYZ9"/>
<feature type="compositionally biased region" description="Polar residues" evidence="1">
    <location>
        <begin position="330"/>
        <end position="343"/>
    </location>
</feature>
<protein>
    <submittedName>
        <fullName evidence="2">Uncharacterized protein</fullName>
    </submittedName>
</protein>
<feature type="compositionally biased region" description="Polar residues" evidence="1">
    <location>
        <begin position="49"/>
        <end position="67"/>
    </location>
</feature>
<feature type="compositionally biased region" description="Polar residues" evidence="1">
    <location>
        <begin position="95"/>
        <end position="105"/>
    </location>
</feature>
<dbReference type="EMBL" id="JAHUZD010000026">
    <property type="protein sequence ID" value="KAI3405891.2"/>
    <property type="molecule type" value="Genomic_DNA"/>
</dbReference>
<comment type="caution">
    <text evidence="2">The sequence shown here is derived from an EMBL/GenBank/DDBJ whole genome shotgun (WGS) entry which is preliminary data.</text>
</comment>
<name>A0AAI9WYZ9_9ASCO</name>
<evidence type="ECO:0000256" key="1">
    <source>
        <dbReference type="SAM" id="MobiDB-lite"/>
    </source>
</evidence>
<organism evidence="2 3">
    <name type="scientific">Candida oxycetoniae</name>
    <dbReference type="NCBI Taxonomy" id="497107"/>
    <lineage>
        <taxon>Eukaryota</taxon>
        <taxon>Fungi</taxon>
        <taxon>Dikarya</taxon>
        <taxon>Ascomycota</taxon>
        <taxon>Saccharomycotina</taxon>
        <taxon>Pichiomycetes</taxon>
        <taxon>Debaryomycetaceae</taxon>
        <taxon>Candida/Lodderomyces clade</taxon>
        <taxon>Candida</taxon>
    </lineage>
</organism>
<sequence length="798" mass="90067">MTEVTVTASGRNDVDDFLSSLSQLSQEKLKEDRQRQRNLQRDIDELRSRSNSSSPTKQEYQVTNTRVMSPYNMNVPDLKFNRSLPRKADNGAGDGNNTKDSTSVFRRQAVDNDGEDKSDTRPRLPGRRDQSSDQSGDRSEVPVLPRRWDQPGDRSEVPALPRRWDQPGDRSEVPALPKRWDQPGDRNEVPALPRRWDQRGDRNEVPALPRRWDQRGDRNEVPALPTRRVHDEDSPKLPRRLSKPSFGLMQPVARKEQSPSPTRSNQNDKKQKGNLSSVEGNSFRRMEYMIKAGEREEGNSTKEMAQPGLVVGEKVKEKPVKPDWLTSLASAKSTVSTPQSVKTTGPIFSPVRPKPTSWLDSAVSKSPESKPKPVLYPVIKPNKPAHLSNKIENAKLKKGKNDDEEVKPEFLDALSKLNKPNSLLNKCGKPQPTTRSQPVLKLQESPLEFQKKVNLMTKSKPPAVPAKPKLATNLKVKEFEEKDASEVRSKLQKMSPGKLEKTLNTPQKINYEEKDASEVRSKLQKMSPGKLEKTLNTPQKINYEEKDASEVRSKLQKMSPGKLEKTLNTPQKINYEEKDASEVRSKLQKMSPVKLEKTLSTSQKTNFEEQDSQMLRDQLKKLAQKKALAPRLKQLKKSRTEDLQSGAKIEETSFINGKSENQEGSKSNKRSSDESNVELSFEHKLGAILSKASTFPQTGSITRKTSSITTQQSRGDGKLEHLTKTRAKGAKRRLPKNLQKQVVNSKTTTTTTTPKRKPVDEEEESANVLSKIKKPPQIKEKPKQINVKPRVISGDLFI</sequence>
<feature type="compositionally biased region" description="Basic and acidic residues" evidence="1">
    <location>
        <begin position="27"/>
        <end position="48"/>
    </location>
</feature>
<feature type="compositionally biased region" description="Basic and acidic residues" evidence="1">
    <location>
        <begin position="574"/>
        <end position="585"/>
    </location>
</feature>
<feature type="compositionally biased region" description="Basic residues" evidence="1">
    <location>
        <begin position="724"/>
        <end position="735"/>
    </location>
</feature>
<dbReference type="Proteomes" id="UP001202479">
    <property type="component" value="Unassembled WGS sequence"/>
</dbReference>
<feature type="compositionally biased region" description="Basic and acidic residues" evidence="1">
    <location>
        <begin position="510"/>
        <end position="521"/>
    </location>
</feature>
<feature type="region of interest" description="Disordered" evidence="1">
    <location>
        <begin position="481"/>
        <end position="613"/>
    </location>
</feature>
<dbReference type="GeneID" id="73378727"/>
<feature type="region of interest" description="Disordered" evidence="1">
    <location>
        <begin position="330"/>
        <end position="386"/>
    </location>
</feature>
<reference evidence="2" key="1">
    <citation type="journal article" date="2022" name="DNA Res.">
        <title>Genome analysis of five recently described species of the CUG-Ser clade uncovers Candida theae as a new hybrid lineage with pathogenic potential in the Candida parapsilosis species complex.</title>
        <authorList>
            <person name="Mixao V."/>
            <person name="Del Olmo V."/>
            <person name="Hegedusova E."/>
            <person name="Saus E."/>
            <person name="Pryszcz L."/>
            <person name="Cillingova A."/>
            <person name="Nosek J."/>
            <person name="Gabaldon T."/>
        </authorList>
    </citation>
    <scope>NUCLEOTIDE SEQUENCE</scope>
    <source>
        <strain evidence="2">CBS 10844</strain>
    </source>
</reference>
<evidence type="ECO:0000313" key="2">
    <source>
        <dbReference type="EMBL" id="KAI3405891.2"/>
    </source>
</evidence>
<feature type="region of interest" description="Disordered" evidence="1">
    <location>
        <begin position="626"/>
        <end position="678"/>
    </location>
</feature>
<keyword evidence="3" id="KW-1185">Reference proteome</keyword>
<gene>
    <name evidence="2" type="ORF">KGF56_001110</name>
</gene>
<accession>A0AAI9WYZ9</accession>
<feature type="compositionally biased region" description="Basic and acidic residues" evidence="1">
    <location>
        <begin position="282"/>
        <end position="300"/>
    </location>
</feature>
<feature type="region of interest" description="Disordered" evidence="1">
    <location>
        <begin position="25"/>
        <end position="314"/>
    </location>
</feature>
<feature type="region of interest" description="Disordered" evidence="1">
    <location>
        <begin position="696"/>
        <end position="769"/>
    </location>
</feature>
<feature type="compositionally biased region" description="Polar residues" evidence="1">
    <location>
        <begin position="653"/>
        <end position="665"/>
    </location>
</feature>
<feature type="compositionally biased region" description="Basic and acidic residues" evidence="1">
    <location>
        <begin position="542"/>
        <end position="553"/>
    </location>
</feature>
<proteinExistence type="predicted"/>
<dbReference type="RefSeq" id="XP_049181636.1">
    <property type="nucleotide sequence ID" value="XM_049322199.1"/>
</dbReference>
<feature type="compositionally biased region" description="Basic and acidic residues" evidence="1">
    <location>
        <begin position="115"/>
        <end position="220"/>
    </location>
</feature>
<feature type="compositionally biased region" description="Polar residues" evidence="1">
    <location>
        <begin position="696"/>
        <end position="714"/>
    </location>
</feature>